<dbReference type="Proteomes" id="UP000762676">
    <property type="component" value="Unassembled WGS sequence"/>
</dbReference>
<dbReference type="Pfam" id="PF03564">
    <property type="entry name" value="DUF1759"/>
    <property type="match status" value="1"/>
</dbReference>
<organism evidence="1 2">
    <name type="scientific">Elysia marginata</name>
    <dbReference type="NCBI Taxonomy" id="1093978"/>
    <lineage>
        <taxon>Eukaryota</taxon>
        <taxon>Metazoa</taxon>
        <taxon>Spiralia</taxon>
        <taxon>Lophotrochozoa</taxon>
        <taxon>Mollusca</taxon>
        <taxon>Gastropoda</taxon>
        <taxon>Heterobranchia</taxon>
        <taxon>Euthyneura</taxon>
        <taxon>Panpulmonata</taxon>
        <taxon>Sacoglossa</taxon>
        <taxon>Placobranchoidea</taxon>
        <taxon>Plakobranchidae</taxon>
        <taxon>Elysia</taxon>
    </lineage>
</organism>
<name>A0AAV4FT66_9GAST</name>
<comment type="caution">
    <text evidence="1">The sequence shown here is derived from an EMBL/GenBank/DDBJ whole genome shotgun (WGS) entry which is preliminary data.</text>
</comment>
<gene>
    <name evidence="1" type="ORF">ElyMa_002198600</name>
</gene>
<reference evidence="1 2" key="1">
    <citation type="journal article" date="2021" name="Elife">
        <title>Chloroplast acquisition without the gene transfer in kleptoplastic sea slugs, Plakobranchus ocellatus.</title>
        <authorList>
            <person name="Maeda T."/>
            <person name="Takahashi S."/>
            <person name="Yoshida T."/>
            <person name="Shimamura S."/>
            <person name="Takaki Y."/>
            <person name="Nagai Y."/>
            <person name="Toyoda A."/>
            <person name="Suzuki Y."/>
            <person name="Arimoto A."/>
            <person name="Ishii H."/>
            <person name="Satoh N."/>
            <person name="Nishiyama T."/>
            <person name="Hasebe M."/>
            <person name="Maruyama T."/>
            <person name="Minagawa J."/>
            <person name="Obokata J."/>
            <person name="Shigenobu S."/>
        </authorList>
    </citation>
    <scope>NUCLEOTIDE SEQUENCE [LARGE SCALE GENOMIC DNA]</scope>
</reference>
<dbReference type="PANTHER" id="PTHR22954:SF3">
    <property type="entry name" value="PROTEIN CBG08539"/>
    <property type="match status" value="1"/>
</dbReference>
<dbReference type="InterPro" id="IPR005312">
    <property type="entry name" value="DUF1759"/>
</dbReference>
<dbReference type="PANTHER" id="PTHR22954">
    <property type="entry name" value="RETROVIRAL PROTEASE-RELATED"/>
    <property type="match status" value="1"/>
</dbReference>
<dbReference type="AlphaFoldDB" id="A0AAV4FT66"/>
<evidence type="ECO:0000313" key="1">
    <source>
        <dbReference type="EMBL" id="GFR75880.1"/>
    </source>
</evidence>
<accession>A0AAV4FT66</accession>
<sequence>MQKECVTEIELRSSITEFEGRLAQVDQLQSQIEDEVEQSKIEEIVEEAFCYSEKQKEVKVRAQICLQKLSEIQESHTSDLNTSQTSTSSHVGKARLPKLELPKFSGNYLEFTSFFDKFLAVVDKGELPAVTKFTYLQSLLTGEALASINGLTVTNDSYPMAKDILTKRYGWKERIHVIFFSHTNSPFAAG</sequence>
<protein>
    <submittedName>
        <fullName evidence="1">Pao retrotransposon peptidase family protein</fullName>
    </submittedName>
</protein>
<proteinExistence type="predicted"/>
<evidence type="ECO:0000313" key="2">
    <source>
        <dbReference type="Proteomes" id="UP000762676"/>
    </source>
</evidence>
<keyword evidence="2" id="KW-1185">Reference proteome</keyword>
<dbReference type="EMBL" id="BMAT01004565">
    <property type="protein sequence ID" value="GFR75880.1"/>
    <property type="molecule type" value="Genomic_DNA"/>
</dbReference>